<proteinExistence type="predicted"/>
<dbReference type="Gene3D" id="3.80.10.10">
    <property type="entry name" value="Ribonuclease Inhibitor"/>
    <property type="match status" value="1"/>
</dbReference>
<dbReference type="RefSeq" id="WP_005708798.1">
    <property type="nucleotide sequence ID" value="NZ_AJMU01000049.1"/>
</dbReference>
<evidence type="ECO:0000313" key="1">
    <source>
        <dbReference type="EMBL" id="EIG25903.1"/>
    </source>
</evidence>
<dbReference type="InterPro" id="IPR018247">
    <property type="entry name" value="EF_Hand_1_Ca_BS"/>
</dbReference>
<accession>I2NJ92</accession>
<dbReference type="PROSITE" id="PS00018">
    <property type="entry name" value="EF_HAND_1"/>
    <property type="match status" value="1"/>
</dbReference>
<name>I2NJ92_9PAST</name>
<organism evidence="1 2">
    <name type="scientific">Haemophilus paraphrohaemolyticus HK411</name>
    <dbReference type="NCBI Taxonomy" id="1095743"/>
    <lineage>
        <taxon>Bacteria</taxon>
        <taxon>Pseudomonadati</taxon>
        <taxon>Pseudomonadota</taxon>
        <taxon>Gammaproteobacteria</taxon>
        <taxon>Pasteurellales</taxon>
        <taxon>Pasteurellaceae</taxon>
        <taxon>Haemophilus</taxon>
    </lineage>
</organism>
<reference evidence="1 2" key="1">
    <citation type="submission" date="2012-04" db="EMBL/GenBank/DDBJ databases">
        <authorList>
            <person name="Harkins D.M."/>
            <person name="Madupu R."/>
            <person name="Durkin A.S."/>
            <person name="Torralba M."/>
            <person name="Methe B."/>
            <person name="Sutton G.G."/>
            <person name="Nelson K.E."/>
        </authorList>
    </citation>
    <scope>NUCLEOTIDE SEQUENCE [LARGE SCALE GENOMIC DNA]</scope>
    <source>
        <strain evidence="1 2">HK411</strain>
    </source>
</reference>
<gene>
    <name evidence="1" type="ORF">HMPREF1054_0208</name>
</gene>
<evidence type="ECO:0000313" key="2">
    <source>
        <dbReference type="Proteomes" id="UP000003345"/>
    </source>
</evidence>
<dbReference type="InterPro" id="IPR032675">
    <property type="entry name" value="LRR_dom_sf"/>
</dbReference>
<dbReference type="PATRIC" id="fig|1095743.3.peg.1055"/>
<comment type="caution">
    <text evidence="1">The sequence shown here is derived from an EMBL/GenBank/DDBJ whole genome shotgun (WGS) entry which is preliminary data.</text>
</comment>
<dbReference type="EMBL" id="AJMU01000049">
    <property type="protein sequence ID" value="EIG25903.1"/>
    <property type="molecule type" value="Genomic_DNA"/>
</dbReference>
<dbReference type="Proteomes" id="UP000003345">
    <property type="component" value="Unassembled WGS sequence"/>
</dbReference>
<sequence>MSKKIRSCAIYKDLIIESAEDYAVTIRCRDRKTRNMLREISEDLGFEYSDEWNTRYFGHRLINFINGIDTRKETTKLAEDKFPEGLINDTDTTGNISNEDWEWWCSLSYVMKCVLLWNLKDKFLEADRNLIPELDTENRDISISVDLNDRNTAISYYVGKYLTGQYDSERKYNQGTLTSLIIPQVYDVEDDFDKLSHIKQLSSLSLRDKGIMVQGYVTSMIASIPQLEELDLSGNDLFLYSLESLNDIKNLKKLYLEKVKIAFTEDYLSSDELNVVKELLPNCEIIA</sequence>
<dbReference type="SUPFAM" id="SSF52047">
    <property type="entry name" value="RNI-like"/>
    <property type="match status" value="1"/>
</dbReference>
<protein>
    <submittedName>
        <fullName evidence="1">Uncharacterized protein</fullName>
    </submittedName>
</protein>
<dbReference type="AlphaFoldDB" id="I2NJ92"/>